<proteinExistence type="predicted"/>
<protein>
    <recommendedName>
        <fullName evidence="3">Tc1-like transposase DDE domain-containing protein</fullName>
    </recommendedName>
</protein>
<dbReference type="AlphaFoldDB" id="A0A1W0WZY2"/>
<keyword evidence="2" id="KW-1185">Reference proteome</keyword>
<dbReference type="GO" id="GO:0003676">
    <property type="term" value="F:nucleic acid binding"/>
    <property type="evidence" value="ECO:0007669"/>
    <property type="project" value="InterPro"/>
</dbReference>
<sequence>MTQNEENATPGFNFDKSTFCSKSYHEGSWCRLVRTLNEDLEGKVRKTCRVHALSNKQAKQRLDRGPRFLRYINGRKWKNIVTIDEAWVYLTDTNGIRKFFYEFRGERSPKSWTKFWKESHPKGVMFVAGVCSRGKTEIRFVKPGAKISSEYYIQHVLKPLFKNDIRKPFPGELINKVVFHHDSAPAHSSGITQEWLRNFGIKFIPKEHWMGNSPDLAPMDFCVNGLFKWKLFDHAATTVAVLKRVMRKVWSNLDQNDSTPWQDIEYINWVEYVADIDAVACPVGTLLNSVRLDLLEKAVTFGGIHHCKARYLYRCCSSLARTVRGWTTLQRNQNGKMQHTYSCCPAKSSKHCEAKTTDWKIINSWVISLGERNIVCGDTLPYLTFLQLELNSVQNDANIILSVVVSRRGGTIPIVSL</sequence>
<gene>
    <name evidence="1" type="ORF">BV898_05347</name>
</gene>
<dbReference type="EMBL" id="MTYJ01000028">
    <property type="protein sequence ID" value="OQV20770.1"/>
    <property type="molecule type" value="Genomic_DNA"/>
</dbReference>
<dbReference type="Proteomes" id="UP000192578">
    <property type="component" value="Unassembled WGS sequence"/>
</dbReference>
<comment type="caution">
    <text evidence="1">The sequence shown here is derived from an EMBL/GenBank/DDBJ whole genome shotgun (WGS) entry which is preliminary data.</text>
</comment>
<dbReference type="InterPro" id="IPR052709">
    <property type="entry name" value="Transposase-MT_Hybrid"/>
</dbReference>
<dbReference type="PANTHER" id="PTHR46060">
    <property type="entry name" value="MARINER MOS1 TRANSPOSASE-LIKE PROTEIN"/>
    <property type="match status" value="1"/>
</dbReference>
<dbReference type="InterPro" id="IPR036397">
    <property type="entry name" value="RNaseH_sf"/>
</dbReference>
<name>A0A1W0WZY2_HYPEX</name>
<organism evidence="1 2">
    <name type="scientific">Hypsibius exemplaris</name>
    <name type="common">Freshwater tardigrade</name>
    <dbReference type="NCBI Taxonomy" id="2072580"/>
    <lineage>
        <taxon>Eukaryota</taxon>
        <taxon>Metazoa</taxon>
        <taxon>Ecdysozoa</taxon>
        <taxon>Tardigrada</taxon>
        <taxon>Eutardigrada</taxon>
        <taxon>Parachela</taxon>
        <taxon>Hypsibioidea</taxon>
        <taxon>Hypsibiidae</taxon>
        <taxon>Hypsibius</taxon>
    </lineage>
</organism>
<dbReference type="PANTHER" id="PTHR46060:SF1">
    <property type="entry name" value="MARINER MOS1 TRANSPOSASE-LIKE PROTEIN"/>
    <property type="match status" value="1"/>
</dbReference>
<dbReference type="Gene3D" id="3.30.420.10">
    <property type="entry name" value="Ribonuclease H-like superfamily/Ribonuclease H"/>
    <property type="match status" value="1"/>
</dbReference>
<evidence type="ECO:0000313" key="1">
    <source>
        <dbReference type="EMBL" id="OQV20770.1"/>
    </source>
</evidence>
<accession>A0A1W0WZY2</accession>
<reference evidence="2" key="1">
    <citation type="submission" date="2017-01" db="EMBL/GenBank/DDBJ databases">
        <title>Comparative genomics of anhydrobiosis in the tardigrade Hypsibius dujardini.</title>
        <authorList>
            <person name="Yoshida Y."/>
            <person name="Koutsovoulos G."/>
            <person name="Laetsch D."/>
            <person name="Stevens L."/>
            <person name="Kumar S."/>
            <person name="Horikawa D."/>
            <person name="Ishino K."/>
            <person name="Komine S."/>
            <person name="Tomita M."/>
            <person name="Blaxter M."/>
            <person name="Arakawa K."/>
        </authorList>
    </citation>
    <scope>NUCLEOTIDE SEQUENCE [LARGE SCALE GENOMIC DNA]</scope>
    <source>
        <strain evidence="2">Z151</strain>
    </source>
</reference>
<evidence type="ECO:0000313" key="2">
    <source>
        <dbReference type="Proteomes" id="UP000192578"/>
    </source>
</evidence>
<evidence type="ECO:0008006" key="3">
    <source>
        <dbReference type="Google" id="ProtNLM"/>
    </source>
</evidence>